<keyword evidence="2 5" id="KW-0812">Transmembrane</keyword>
<evidence type="ECO:0000313" key="9">
    <source>
        <dbReference type="Proteomes" id="UP000000267"/>
    </source>
</evidence>
<dbReference type="RefSeq" id="XP_001643525.1">
    <property type="nucleotide sequence ID" value="XM_001643475.1"/>
</dbReference>
<dbReference type="OMA" id="AQWYNGM"/>
<gene>
    <name evidence="8" type="ORF">Kpol_1008p3</name>
</gene>
<dbReference type="KEGG" id="vpo:Kpol_1008p3"/>
<feature type="domain" description="TLC" evidence="7">
    <location>
        <begin position="68"/>
        <end position="274"/>
    </location>
</feature>
<protein>
    <recommendedName>
        <fullName evidence="7">TLC domain-containing protein</fullName>
    </recommendedName>
</protein>
<evidence type="ECO:0000313" key="8">
    <source>
        <dbReference type="EMBL" id="EDO15667.1"/>
    </source>
</evidence>
<keyword evidence="3 6" id="KW-1133">Transmembrane helix</keyword>
<evidence type="ECO:0000256" key="6">
    <source>
        <dbReference type="SAM" id="Phobius"/>
    </source>
</evidence>
<dbReference type="InterPro" id="IPR006634">
    <property type="entry name" value="TLC-dom"/>
</dbReference>
<feature type="transmembrane region" description="Helical" evidence="6">
    <location>
        <begin position="241"/>
        <end position="263"/>
    </location>
</feature>
<evidence type="ECO:0000259" key="7">
    <source>
        <dbReference type="PROSITE" id="PS50922"/>
    </source>
</evidence>
<keyword evidence="4 5" id="KW-0472">Membrane</keyword>
<feature type="transmembrane region" description="Helical" evidence="6">
    <location>
        <begin position="34"/>
        <end position="52"/>
    </location>
</feature>
<dbReference type="InParanoid" id="A7TPW9"/>
<reference evidence="8 9" key="1">
    <citation type="journal article" date="2007" name="Proc. Natl. Acad. Sci. U.S.A.">
        <title>Independent sorting-out of thousands of duplicated gene pairs in two yeast species descended from a whole-genome duplication.</title>
        <authorList>
            <person name="Scannell D.R."/>
            <person name="Frank A.C."/>
            <person name="Conant G.C."/>
            <person name="Byrne K.P."/>
            <person name="Woolfit M."/>
            <person name="Wolfe K.H."/>
        </authorList>
    </citation>
    <scope>NUCLEOTIDE SEQUENCE [LARGE SCALE GENOMIC DNA]</scope>
    <source>
        <strain evidence="9">ATCC 22028 / DSM 70294 / BCRC 21397 / CBS 2163 / NBRC 10782 / NRRL Y-8283 / UCD 57-17</strain>
    </source>
</reference>
<dbReference type="PhylomeDB" id="A7TPW9"/>
<dbReference type="eggNOG" id="KOG4561">
    <property type="taxonomic scope" value="Eukaryota"/>
</dbReference>
<dbReference type="GeneID" id="5543782"/>
<dbReference type="SMART" id="SM00724">
    <property type="entry name" value="TLC"/>
    <property type="match status" value="1"/>
</dbReference>
<feature type="transmembrane region" description="Helical" evidence="6">
    <location>
        <begin position="139"/>
        <end position="158"/>
    </location>
</feature>
<evidence type="ECO:0000256" key="5">
    <source>
        <dbReference type="PROSITE-ProRule" id="PRU00205"/>
    </source>
</evidence>
<dbReference type="AlphaFoldDB" id="A7TPW9"/>
<accession>A7TPW9</accession>
<evidence type="ECO:0000256" key="4">
    <source>
        <dbReference type="ARBA" id="ARBA00023136"/>
    </source>
</evidence>
<dbReference type="InterPro" id="IPR050846">
    <property type="entry name" value="TLCD"/>
</dbReference>
<feature type="transmembrane region" description="Helical" evidence="6">
    <location>
        <begin position="204"/>
        <end position="229"/>
    </location>
</feature>
<dbReference type="GO" id="GO:0055088">
    <property type="term" value="P:lipid homeostasis"/>
    <property type="evidence" value="ECO:0007669"/>
    <property type="project" value="TreeGrafter"/>
</dbReference>
<proteinExistence type="predicted"/>
<dbReference type="EMBL" id="DS480449">
    <property type="protein sequence ID" value="EDO15667.1"/>
    <property type="molecule type" value="Genomic_DNA"/>
</dbReference>
<dbReference type="HOGENOM" id="CLU_034597_0_0_1"/>
<feature type="transmembrane region" description="Helical" evidence="6">
    <location>
        <begin position="73"/>
        <end position="94"/>
    </location>
</feature>
<dbReference type="PANTHER" id="PTHR13439">
    <property type="entry name" value="CT120 PROTEIN"/>
    <property type="match status" value="1"/>
</dbReference>
<evidence type="ECO:0000256" key="1">
    <source>
        <dbReference type="ARBA" id="ARBA00004141"/>
    </source>
</evidence>
<evidence type="ECO:0000256" key="2">
    <source>
        <dbReference type="ARBA" id="ARBA00022692"/>
    </source>
</evidence>
<name>A7TPW9_VANPO</name>
<keyword evidence="9" id="KW-1185">Reference proteome</keyword>
<dbReference type="GO" id="GO:0005783">
    <property type="term" value="C:endoplasmic reticulum"/>
    <property type="evidence" value="ECO:0007669"/>
    <property type="project" value="TreeGrafter"/>
</dbReference>
<dbReference type="Proteomes" id="UP000000267">
    <property type="component" value="Unassembled WGS sequence"/>
</dbReference>
<dbReference type="GO" id="GO:0016020">
    <property type="term" value="C:membrane"/>
    <property type="evidence" value="ECO:0007669"/>
    <property type="project" value="UniProtKB-SubCell"/>
</dbReference>
<organism evidence="9">
    <name type="scientific">Vanderwaltozyma polyspora (strain ATCC 22028 / DSM 70294 / BCRC 21397 / CBS 2163 / NBRC 10782 / NRRL Y-8283 / UCD 57-17)</name>
    <name type="common">Kluyveromyces polysporus</name>
    <dbReference type="NCBI Taxonomy" id="436907"/>
    <lineage>
        <taxon>Eukaryota</taxon>
        <taxon>Fungi</taxon>
        <taxon>Dikarya</taxon>
        <taxon>Ascomycota</taxon>
        <taxon>Saccharomycotina</taxon>
        <taxon>Saccharomycetes</taxon>
        <taxon>Saccharomycetales</taxon>
        <taxon>Saccharomycetaceae</taxon>
        <taxon>Vanderwaltozyma</taxon>
    </lineage>
</organism>
<dbReference type="OrthoDB" id="10266980at2759"/>
<dbReference type="Pfam" id="PF03798">
    <property type="entry name" value="TRAM_LAG1_CLN8"/>
    <property type="match status" value="1"/>
</dbReference>
<sequence length="294" mass="33438">MIKEVQVIGMDDPFMGYSWFPGSDSLYLSHLHEIVYSFVAYTIIYNIVSPVVNRVIFGHYYTHLSSRTDKIDFDIHTVSMFQCIVSLILAPLIVTVPKTLDVSNYYDHLCTLTSAVSLGYFIWDICVCILHYEVSGPAFFAHAIISIYMSAITIKPLFQPWIGAFLLFEASTPFVNVNWYLCALKKISKEKNVSLNLPTWINSLNGLVLMFIFLTVRLIWGTSCTIALVRETIRVKANMPPIPTLLFLVFVISLNLLNIYWFSKMIKIAMRAMNGTKSTNHTNSSNAKFLSEKP</sequence>
<dbReference type="PROSITE" id="PS50922">
    <property type="entry name" value="TLC"/>
    <property type="match status" value="1"/>
</dbReference>
<evidence type="ECO:0000256" key="3">
    <source>
        <dbReference type="ARBA" id="ARBA00022989"/>
    </source>
</evidence>
<comment type="subcellular location">
    <subcellularLocation>
        <location evidence="1">Membrane</location>
        <topology evidence="1">Multi-pass membrane protein</topology>
    </subcellularLocation>
</comment>
<feature type="transmembrane region" description="Helical" evidence="6">
    <location>
        <begin position="164"/>
        <end position="183"/>
    </location>
</feature>
<dbReference type="PANTHER" id="PTHR13439:SF0">
    <property type="entry name" value="TOPOISOMERASE I DAMAGE AFFECTED PROTEIN 4"/>
    <property type="match status" value="1"/>
</dbReference>